<reference evidence="1" key="1">
    <citation type="submission" date="2018-11" db="EMBL/GenBank/DDBJ databases">
        <authorList>
            <consortium name="Pathogen Informatics"/>
        </authorList>
    </citation>
    <scope>NUCLEOTIDE SEQUENCE</scope>
</reference>
<organism evidence="1 2">
    <name type="scientific">Protopolystoma xenopodis</name>
    <dbReference type="NCBI Taxonomy" id="117903"/>
    <lineage>
        <taxon>Eukaryota</taxon>
        <taxon>Metazoa</taxon>
        <taxon>Spiralia</taxon>
        <taxon>Lophotrochozoa</taxon>
        <taxon>Platyhelminthes</taxon>
        <taxon>Monogenea</taxon>
        <taxon>Polyopisthocotylea</taxon>
        <taxon>Polystomatidea</taxon>
        <taxon>Polystomatidae</taxon>
        <taxon>Protopolystoma</taxon>
    </lineage>
</organism>
<dbReference type="EMBL" id="CAAALY010078294">
    <property type="protein sequence ID" value="VEL26133.1"/>
    <property type="molecule type" value="Genomic_DNA"/>
</dbReference>
<sequence>MIPTNPGCGFFRHGVATITHPTNSCLATILPTEIVSPYSLFEIYRLCENVAETARWIVTKRIKCASCPKRRDSSLGWNSGKTTQLSSFMWLRCVETLQPVDTRRDLSHTPEDTTSSSGRSDQPTCVCRRLFVLNTTQLSHLKYDIF</sequence>
<dbReference type="AlphaFoldDB" id="A0A3S5FEL4"/>
<keyword evidence="2" id="KW-1185">Reference proteome</keyword>
<proteinExistence type="predicted"/>
<gene>
    <name evidence="1" type="ORF">PXEA_LOCUS19573</name>
</gene>
<name>A0A3S5FEL4_9PLAT</name>
<evidence type="ECO:0000313" key="1">
    <source>
        <dbReference type="EMBL" id="VEL26133.1"/>
    </source>
</evidence>
<protein>
    <submittedName>
        <fullName evidence="1">Uncharacterized protein</fullName>
    </submittedName>
</protein>
<dbReference type="Proteomes" id="UP000784294">
    <property type="component" value="Unassembled WGS sequence"/>
</dbReference>
<comment type="caution">
    <text evidence="1">The sequence shown here is derived from an EMBL/GenBank/DDBJ whole genome shotgun (WGS) entry which is preliminary data.</text>
</comment>
<evidence type="ECO:0000313" key="2">
    <source>
        <dbReference type="Proteomes" id="UP000784294"/>
    </source>
</evidence>
<accession>A0A3S5FEL4</accession>